<evidence type="ECO:0000256" key="6">
    <source>
        <dbReference type="ARBA" id="ARBA00022801"/>
    </source>
</evidence>
<evidence type="ECO:0000256" key="5">
    <source>
        <dbReference type="ARBA" id="ARBA00022759"/>
    </source>
</evidence>
<evidence type="ECO:0008006" key="15">
    <source>
        <dbReference type="Google" id="ProtNLM"/>
    </source>
</evidence>
<proteinExistence type="predicted"/>
<dbReference type="Pfam" id="PF13456">
    <property type="entry name" value="RVT_3"/>
    <property type="match status" value="1"/>
</dbReference>
<dbReference type="Proteomes" id="UP000595140">
    <property type="component" value="Unassembled WGS sequence"/>
</dbReference>
<dbReference type="InterPro" id="IPR054722">
    <property type="entry name" value="PolX-like_BBD"/>
</dbReference>
<dbReference type="InterPro" id="IPR041373">
    <property type="entry name" value="RT_RNaseH"/>
</dbReference>
<keyword evidence="6" id="KW-0378">Hydrolase</keyword>
<dbReference type="CDD" id="cd09272">
    <property type="entry name" value="RNase_HI_RT_Ty1"/>
    <property type="match status" value="1"/>
</dbReference>
<feature type="compositionally biased region" description="Basic and acidic residues" evidence="8">
    <location>
        <begin position="856"/>
        <end position="872"/>
    </location>
</feature>
<evidence type="ECO:0000256" key="2">
    <source>
        <dbReference type="ARBA" id="ARBA00022695"/>
    </source>
</evidence>
<evidence type="ECO:0000256" key="8">
    <source>
        <dbReference type="SAM" id="MobiDB-lite"/>
    </source>
</evidence>
<dbReference type="OrthoDB" id="439192at2759"/>
<accession>A0A484MCY9</accession>
<dbReference type="InterPro" id="IPR002156">
    <property type="entry name" value="RNaseH_domain"/>
</dbReference>
<keyword evidence="3" id="KW-0540">Nuclease</keyword>
<protein>
    <recommendedName>
        <fullName evidence="15">RNase H type-1 domain-containing protein</fullName>
    </recommendedName>
</protein>
<dbReference type="Gene3D" id="3.30.420.10">
    <property type="entry name" value="Ribonuclease H-like superfamily/Ribonuclease H"/>
    <property type="match status" value="1"/>
</dbReference>
<keyword evidence="1" id="KW-0808">Transferase</keyword>
<dbReference type="SUPFAM" id="SSF56672">
    <property type="entry name" value="DNA/RNA polymerases"/>
    <property type="match status" value="1"/>
</dbReference>
<dbReference type="GO" id="GO:0003964">
    <property type="term" value="F:RNA-directed DNA polymerase activity"/>
    <property type="evidence" value="ECO:0007669"/>
    <property type="project" value="UniProtKB-KW"/>
</dbReference>
<evidence type="ECO:0000259" key="12">
    <source>
        <dbReference type="Pfam" id="PF22936"/>
    </source>
</evidence>
<keyword evidence="4" id="KW-0064">Aspartyl protease</keyword>
<name>A0A484MCY9_9ASTE</name>
<feature type="compositionally biased region" description="Basic residues" evidence="8">
    <location>
        <begin position="835"/>
        <end position="848"/>
    </location>
</feature>
<dbReference type="Pfam" id="PF14223">
    <property type="entry name" value="Retrotran_gag_2"/>
    <property type="match status" value="1"/>
</dbReference>
<dbReference type="PANTHER" id="PTHR48475:SF2">
    <property type="entry name" value="RIBONUCLEASE H"/>
    <property type="match status" value="1"/>
</dbReference>
<evidence type="ECO:0000259" key="11">
    <source>
        <dbReference type="Pfam" id="PF17917"/>
    </source>
</evidence>
<evidence type="ECO:0000256" key="1">
    <source>
        <dbReference type="ARBA" id="ARBA00022679"/>
    </source>
</evidence>
<feature type="compositionally biased region" description="Basic and acidic residues" evidence="8">
    <location>
        <begin position="879"/>
        <end position="892"/>
    </location>
</feature>
<evidence type="ECO:0000313" key="14">
    <source>
        <dbReference type="Proteomes" id="UP000595140"/>
    </source>
</evidence>
<feature type="domain" description="Reverse transcriptase RNase H-like" evidence="11">
    <location>
        <begin position="1099"/>
        <end position="1177"/>
    </location>
</feature>
<dbReference type="InterPro" id="IPR043502">
    <property type="entry name" value="DNA/RNA_pol_sf"/>
</dbReference>
<reference evidence="13 14" key="1">
    <citation type="submission" date="2018-04" db="EMBL/GenBank/DDBJ databases">
        <authorList>
            <person name="Vogel A."/>
        </authorList>
    </citation>
    <scope>NUCLEOTIDE SEQUENCE [LARGE SCALE GENOMIC DNA]</scope>
</reference>
<feature type="region of interest" description="Disordered" evidence="8">
    <location>
        <begin position="94"/>
        <end position="119"/>
    </location>
</feature>
<evidence type="ECO:0000313" key="13">
    <source>
        <dbReference type="EMBL" id="VFQ86565.1"/>
    </source>
</evidence>
<dbReference type="GO" id="GO:0004523">
    <property type="term" value="F:RNA-DNA hybrid ribonuclease activity"/>
    <property type="evidence" value="ECO:0007669"/>
    <property type="project" value="InterPro"/>
</dbReference>
<keyword evidence="2" id="KW-0548">Nucleotidyltransferase</keyword>
<evidence type="ECO:0000256" key="3">
    <source>
        <dbReference type="ARBA" id="ARBA00022722"/>
    </source>
</evidence>
<feature type="region of interest" description="Disordered" evidence="8">
    <location>
        <begin position="832"/>
        <end position="912"/>
    </location>
</feature>
<dbReference type="Pfam" id="PF03732">
    <property type="entry name" value="Retrotrans_gag"/>
    <property type="match status" value="1"/>
</dbReference>
<dbReference type="PANTHER" id="PTHR48475">
    <property type="entry name" value="RIBONUCLEASE H"/>
    <property type="match status" value="1"/>
</dbReference>
<organism evidence="13 14">
    <name type="scientific">Cuscuta campestris</name>
    <dbReference type="NCBI Taxonomy" id="132261"/>
    <lineage>
        <taxon>Eukaryota</taxon>
        <taxon>Viridiplantae</taxon>
        <taxon>Streptophyta</taxon>
        <taxon>Embryophyta</taxon>
        <taxon>Tracheophyta</taxon>
        <taxon>Spermatophyta</taxon>
        <taxon>Magnoliopsida</taxon>
        <taxon>eudicotyledons</taxon>
        <taxon>Gunneridae</taxon>
        <taxon>Pentapetalae</taxon>
        <taxon>asterids</taxon>
        <taxon>lamiids</taxon>
        <taxon>Solanales</taxon>
        <taxon>Convolvulaceae</taxon>
        <taxon>Cuscuteae</taxon>
        <taxon>Cuscuta</taxon>
        <taxon>Cuscuta subgen. Grammica</taxon>
        <taxon>Cuscuta sect. Cleistogrammica</taxon>
    </lineage>
</organism>
<sequence>MNSILRLILRVVFEQEPLRISTVKESSAACSRRGRVLRRCSLSVCELPQHPLVVPLSTAVGAREGATSSSLPLGLATVVARIAAAVCVQTAARRSNGRRSRRRVEEPSPSITDPKPPPSSVALLCKEVGHFRNQCPNDKKVNIAEGFVSDEEVTLTCSEENNVDSWVMDFSASFHATHNGETLQNLVIGDFRKARLADDRALEVTGMGDMVLKTPVGFWTLKDVRVVPSLKKSLISVRQLDEHGHKVKFRDEQWKVVKGNLVMARGRKSGSLYMVELPSEGVTIPVQKRNKVRFTESRGQNKVVYAREKPRATGQTQDERVRKGSRRPVRGIYGSGSSRGASAKFSRRQWVKRTSILAIGTSPENFLLSTESVCSQDVLGSGSVHLQWEPVGTDDKSGEDLALTDVLSQPNYKKWSRLFLLLVRRFNLKGYIDGSVVPLSDDDDEWFQLDALLQGWILSTITDEVSDLVISSVSTASALWKVIHDLFHDNKHARAMQLEHEFRTTVKGNSTMAAYCQQLQNLADWLDDVDAPVSQHQLVLQMLRGLPADLQGQTSFMQFQDPMPTFLQGFFRVSFRNSRLSFAMTDMGDLHFFLGINVHRTAQGLFLHQTQFTHEILEREGMVYCRPISTPVDTKAKLSSSSGTALSDPSLYRSIVEAEYRAVSNAVAETSWVRNLLLELQQPLRRATLVFYDNVSAVYLSSNPVQHQRTKHVEVDIHFVRDKVALGHIRVLHVPSSSHVVSPFTIPVPSAGPTVTFPPSMTQFMNDPANLQAIQGFGQAGTMPLQTPMAASPFQTPVPQPSPFQPQLFSIVAPINLTGALNAASDDEEWDIPRTHKKKKGKTIRRATSRNFAFERLGDREEGKGREAEPARTQRSRSNRQEPAKTKASRQEEEAESQPRGPVANRLTTPNDRIQQMEAKLERLEKKVWEKNDRDEPLAGSPFTTRVHLTPFSRKVKIDAPRFTEKEDLEIHLDTFNHSASMNSCTNEEKGLLFFQTLRNRATEWFNKLRPGSIDSFSGLASKFKAKFQENCTKWKKFTYLSTAGQREFENLTQFLTRWKEEVDKVEEMDDKTVLSLLLNGLRAGELYKEFCQKPPATDDGAQKPIYYVSKALNGAESRYTAMEKTAYTLFISEKKLTSYFQAHPVEVLTDQPLGVVLRNSTSSGRMVKWAMMLTQFNIEYRPRSAIKRQALTDFLVEMTVITPDLPVNKPTEQWWEMALDGASGPKGALARGLRLAQALKISRVSIKSDFSLIVGQVTGNMEAREERMAQYKDLVLALLKGFEEFKIAQIPRAENADADLLSKLTQYAPEHVSKLARVEILDRASIKKLEVTTIAAAGQSDRSNTIGADDGG</sequence>
<feature type="compositionally biased region" description="Basic and acidic residues" evidence="8">
    <location>
        <begin position="309"/>
        <end position="322"/>
    </location>
</feature>
<gene>
    <name evidence="13" type="ORF">CCAM_LOCUS28341</name>
</gene>
<keyword evidence="4" id="KW-0645">Protease</keyword>
<feature type="domain" description="Retrotransposon gag" evidence="9">
    <location>
        <begin position="993"/>
        <end position="1083"/>
    </location>
</feature>
<feature type="domain" description="Retrovirus-related Pol polyprotein from transposon TNT 1-94-like beta-barrel" evidence="12">
    <location>
        <begin position="166"/>
        <end position="244"/>
    </location>
</feature>
<keyword evidence="14" id="KW-1185">Reference proteome</keyword>
<feature type="domain" description="RNase H type-1" evidence="10">
    <location>
        <begin position="1229"/>
        <end position="1304"/>
    </location>
</feature>
<dbReference type="GO" id="GO:0003676">
    <property type="term" value="F:nucleic acid binding"/>
    <property type="evidence" value="ECO:0007669"/>
    <property type="project" value="InterPro"/>
</dbReference>
<dbReference type="InterPro" id="IPR036397">
    <property type="entry name" value="RNaseH_sf"/>
</dbReference>
<evidence type="ECO:0000256" key="7">
    <source>
        <dbReference type="ARBA" id="ARBA00022918"/>
    </source>
</evidence>
<dbReference type="InterPro" id="IPR005162">
    <property type="entry name" value="Retrotrans_gag_dom"/>
</dbReference>
<feature type="region of interest" description="Disordered" evidence="8">
    <location>
        <begin position="309"/>
        <end position="340"/>
    </location>
</feature>
<dbReference type="EMBL" id="OOIL02003232">
    <property type="protein sequence ID" value="VFQ86565.1"/>
    <property type="molecule type" value="Genomic_DNA"/>
</dbReference>
<keyword evidence="5" id="KW-0255">Endonuclease</keyword>
<evidence type="ECO:0000259" key="10">
    <source>
        <dbReference type="Pfam" id="PF13456"/>
    </source>
</evidence>
<evidence type="ECO:0000256" key="4">
    <source>
        <dbReference type="ARBA" id="ARBA00022750"/>
    </source>
</evidence>
<evidence type="ECO:0000259" key="9">
    <source>
        <dbReference type="Pfam" id="PF03732"/>
    </source>
</evidence>
<keyword evidence="7" id="KW-0695">RNA-directed DNA polymerase</keyword>
<dbReference type="Pfam" id="PF22936">
    <property type="entry name" value="Pol_BBD"/>
    <property type="match status" value="1"/>
</dbReference>
<dbReference type="GO" id="GO:0004190">
    <property type="term" value="F:aspartic-type endopeptidase activity"/>
    <property type="evidence" value="ECO:0007669"/>
    <property type="project" value="UniProtKB-KW"/>
</dbReference>
<dbReference type="Pfam" id="PF17917">
    <property type="entry name" value="RT_RNaseH"/>
    <property type="match status" value="1"/>
</dbReference>